<feature type="compositionally biased region" description="Basic and acidic residues" evidence="1">
    <location>
        <begin position="20"/>
        <end position="36"/>
    </location>
</feature>
<dbReference type="Proteomes" id="UP001164746">
    <property type="component" value="Chromosome 8"/>
</dbReference>
<gene>
    <name evidence="2" type="ORF">MAR_027317</name>
</gene>
<reference evidence="2" key="1">
    <citation type="submission" date="2022-11" db="EMBL/GenBank/DDBJ databases">
        <title>Centuries of genome instability and evolution in soft-shell clam transmissible cancer (bioRxiv).</title>
        <authorList>
            <person name="Hart S.F.M."/>
            <person name="Yonemitsu M.A."/>
            <person name="Giersch R.M."/>
            <person name="Beal B.F."/>
            <person name="Arriagada G."/>
            <person name="Davis B.W."/>
            <person name="Ostrander E.A."/>
            <person name="Goff S.P."/>
            <person name="Metzger M.J."/>
        </authorList>
    </citation>
    <scope>NUCLEOTIDE SEQUENCE</scope>
    <source>
        <strain evidence="2">MELC-2E11</strain>
        <tissue evidence="2">Siphon/mantle</tissue>
    </source>
</reference>
<dbReference type="PANTHER" id="PTHR10773">
    <property type="entry name" value="DNA-DIRECTED RNA POLYMERASES I, II, AND III SUBUNIT RPABC2"/>
    <property type="match status" value="1"/>
</dbReference>
<dbReference type="PANTHER" id="PTHR10773:SF19">
    <property type="match status" value="1"/>
</dbReference>
<keyword evidence="3" id="KW-1185">Reference proteome</keyword>
<accession>A0ABY7EW54</accession>
<evidence type="ECO:0000313" key="2">
    <source>
        <dbReference type="EMBL" id="WAR13137.1"/>
    </source>
</evidence>
<protein>
    <submittedName>
        <fullName evidence="2">Uncharacterized protein</fullName>
    </submittedName>
</protein>
<dbReference type="EMBL" id="CP111019">
    <property type="protein sequence ID" value="WAR13137.1"/>
    <property type="molecule type" value="Genomic_DNA"/>
</dbReference>
<sequence>MAEPDQFQESRYSLRVNLRQKSEKIPERPKKSAKDYYEEYRKRLKSETARLQEARLYEEKKYRRSLTGEKKKSYNEKSKLRMRAYRQRLKTKASVDKPSTRHKVAKLREYWRLKKREERGSLTVFPKPSRQKESENNNDIKLAYIAIPGVYEHYDACVESLPTQEVFTATKFHDATCDETECHHIEDEQIPEVQLPSNKINSKTITTPKKKAKKLLTRKRKATPHNWKKNVRKQLRLSGEQYTTSEGKRQQLFESFWALGNYERQKDYVCARIDEVNTRTYLDDEGKAKSKRKQVARKFSLEVDDTRHQICKSFFMKTFCAYIDHAMKSKKGGHFTGKDLRGKHDPHNKLDIEQITYAKRHIETFPKVSGHYVRKETNRQFLGPELTLP</sequence>
<feature type="region of interest" description="Disordered" evidence="1">
    <location>
        <begin position="1"/>
        <end position="36"/>
    </location>
</feature>
<name>A0ABY7EW54_MYAAR</name>
<proteinExistence type="predicted"/>
<organism evidence="2 3">
    <name type="scientific">Mya arenaria</name>
    <name type="common">Soft-shell clam</name>
    <dbReference type="NCBI Taxonomy" id="6604"/>
    <lineage>
        <taxon>Eukaryota</taxon>
        <taxon>Metazoa</taxon>
        <taxon>Spiralia</taxon>
        <taxon>Lophotrochozoa</taxon>
        <taxon>Mollusca</taxon>
        <taxon>Bivalvia</taxon>
        <taxon>Autobranchia</taxon>
        <taxon>Heteroconchia</taxon>
        <taxon>Euheterodonta</taxon>
        <taxon>Imparidentia</taxon>
        <taxon>Neoheterodontei</taxon>
        <taxon>Myida</taxon>
        <taxon>Myoidea</taxon>
        <taxon>Myidae</taxon>
        <taxon>Mya</taxon>
    </lineage>
</organism>
<evidence type="ECO:0000256" key="1">
    <source>
        <dbReference type="SAM" id="MobiDB-lite"/>
    </source>
</evidence>
<evidence type="ECO:0000313" key="3">
    <source>
        <dbReference type="Proteomes" id="UP001164746"/>
    </source>
</evidence>